<dbReference type="Proteomes" id="UP000694044">
    <property type="component" value="Unassembled WGS sequence"/>
</dbReference>
<feature type="region of interest" description="Disordered" evidence="2">
    <location>
        <begin position="8"/>
        <end position="35"/>
    </location>
</feature>
<dbReference type="OrthoDB" id="109141at2759"/>
<protein>
    <submittedName>
        <fullName evidence="3">Uncharacterized protein</fullName>
    </submittedName>
</protein>
<gene>
    <name evidence="3" type="ORF">PHYPSEUDO_009514</name>
</gene>
<reference evidence="3" key="1">
    <citation type="submission" date="2021-02" db="EMBL/GenBank/DDBJ databases">
        <authorList>
            <person name="Palmer J.M."/>
        </authorList>
    </citation>
    <scope>NUCLEOTIDE SEQUENCE</scope>
    <source>
        <strain evidence="3">SCRP734</strain>
    </source>
</reference>
<sequence>MDLLSILCSSPRPDEHDVTSSSTPELPEPVLPLHAPQHPLKCSFVRDEDRRRPYRVSAAQRQRRHEHEVYESRVFNLTLEINELRQQIHFLMERPDLHITRLLLNRQRCENYMTELVWNLVTRARTRTDLMTKERCVNAGRVRFITNCNTLPPDLRGQTMPRPLGAKPYVSFR</sequence>
<comment type="caution">
    <text evidence="3">The sequence shown here is derived from an EMBL/GenBank/DDBJ whole genome shotgun (WGS) entry which is preliminary data.</text>
</comment>
<accession>A0A8T1VF38</accession>
<dbReference type="EMBL" id="JAGDFM010000397">
    <property type="protein sequence ID" value="KAG7378769.1"/>
    <property type="molecule type" value="Genomic_DNA"/>
</dbReference>
<proteinExistence type="predicted"/>
<evidence type="ECO:0000256" key="1">
    <source>
        <dbReference type="SAM" id="Coils"/>
    </source>
</evidence>
<feature type="coiled-coil region" evidence="1">
    <location>
        <begin position="67"/>
        <end position="94"/>
    </location>
</feature>
<dbReference type="AlphaFoldDB" id="A0A8T1VF38"/>
<keyword evidence="4" id="KW-1185">Reference proteome</keyword>
<keyword evidence="1" id="KW-0175">Coiled coil</keyword>
<evidence type="ECO:0000256" key="2">
    <source>
        <dbReference type="SAM" id="MobiDB-lite"/>
    </source>
</evidence>
<organism evidence="3 4">
    <name type="scientific">Phytophthora pseudosyringae</name>
    <dbReference type="NCBI Taxonomy" id="221518"/>
    <lineage>
        <taxon>Eukaryota</taxon>
        <taxon>Sar</taxon>
        <taxon>Stramenopiles</taxon>
        <taxon>Oomycota</taxon>
        <taxon>Peronosporomycetes</taxon>
        <taxon>Peronosporales</taxon>
        <taxon>Peronosporaceae</taxon>
        <taxon>Phytophthora</taxon>
    </lineage>
</organism>
<evidence type="ECO:0000313" key="3">
    <source>
        <dbReference type="EMBL" id="KAG7378769.1"/>
    </source>
</evidence>
<evidence type="ECO:0000313" key="4">
    <source>
        <dbReference type="Proteomes" id="UP000694044"/>
    </source>
</evidence>
<name>A0A8T1VF38_9STRA</name>